<gene>
    <name evidence="1" type="primary">Necator_chrX.g21777</name>
    <name evidence="1" type="ORF">RB195_021616</name>
</gene>
<comment type="caution">
    <text evidence="1">The sequence shown here is derived from an EMBL/GenBank/DDBJ whole genome shotgun (WGS) entry which is preliminary data.</text>
</comment>
<evidence type="ECO:0008006" key="3">
    <source>
        <dbReference type="Google" id="ProtNLM"/>
    </source>
</evidence>
<keyword evidence="2" id="KW-1185">Reference proteome</keyword>
<reference evidence="1 2" key="1">
    <citation type="submission" date="2023-08" db="EMBL/GenBank/DDBJ databases">
        <title>A Necator americanus chromosomal reference genome.</title>
        <authorList>
            <person name="Ilik V."/>
            <person name="Petrzelkova K.J."/>
            <person name="Pardy F."/>
            <person name="Fuh T."/>
            <person name="Niatou-Singa F.S."/>
            <person name="Gouil Q."/>
            <person name="Baker L."/>
            <person name="Ritchie M.E."/>
            <person name="Jex A.R."/>
            <person name="Gazzola D."/>
            <person name="Li H."/>
            <person name="Toshio Fujiwara R."/>
            <person name="Zhan B."/>
            <person name="Aroian R.V."/>
            <person name="Pafco B."/>
            <person name="Schwarz E.M."/>
        </authorList>
    </citation>
    <scope>NUCLEOTIDE SEQUENCE [LARGE SCALE GENOMIC DNA]</scope>
    <source>
        <strain evidence="1 2">Aroian</strain>
        <tissue evidence="1">Whole animal</tissue>
    </source>
</reference>
<dbReference type="PANTHER" id="PTHR46060:SF2">
    <property type="entry name" value="HISTONE-LYSINE N-METHYLTRANSFERASE SETMAR"/>
    <property type="match status" value="1"/>
</dbReference>
<dbReference type="InterPro" id="IPR052709">
    <property type="entry name" value="Transposase-MT_Hybrid"/>
</dbReference>
<evidence type="ECO:0000313" key="2">
    <source>
        <dbReference type="Proteomes" id="UP001303046"/>
    </source>
</evidence>
<name>A0ABR1EBW1_NECAM</name>
<protein>
    <recommendedName>
        <fullName evidence="3">HTH psq-type domain-containing protein</fullName>
    </recommendedName>
</protein>
<organism evidence="1 2">
    <name type="scientific">Necator americanus</name>
    <name type="common">Human hookworm</name>
    <dbReference type="NCBI Taxonomy" id="51031"/>
    <lineage>
        <taxon>Eukaryota</taxon>
        <taxon>Metazoa</taxon>
        <taxon>Ecdysozoa</taxon>
        <taxon>Nematoda</taxon>
        <taxon>Chromadorea</taxon>
        <taxon>Rhabditida</taxon>
        <taxon>Rhabditina</taxon>
        <taxon>Rhabditomorpha</taxon>
        <taxon>Strongyloidea</taxon>
        <taxon>Ancylostomatidae</taxon>
        <taxon>Bunostominae</taxon>
        <taxon>Necator</taxon>
    </lineage>
</organism>
<proteinExistence type="predicted"/>
<evidence type="ECO:0000313" key="1">
    <source>
        <dbReference type="EMBL" id="KAK6760187.1"/>
    </source>
</evidence>
<accession>A0ABR1EBW1</accession>
<sequence length="137" mass="15887">MSLEAKEGRARPSQVDDHLLKAIIEDDPLKTAQESPQKLDVKHSTVVRHLEKKLRRIYKEDASKKFPRLKVHYGDYVLVCYKCNPLQLHETGETITTENYYKELDEMHRKLQLLLPALVNRKGLILLHGTSGHAFQM</sequence>
<dbReference type="EMBL" id="JAVFWL010000006">
    <property type="protein sequence ID" value="KAK6760187.1"/>
    <property type="molecule type" value="Genomic_DNA"/>
</dbReference>
<dbReference type="PANTHER" id="PTHR46060">
    <property type="entry name" value="MARINER MOS1 TRANSPOSASE-LIKE PROTEIN"/>
    <property type="match status" value="1"/>
</dbReference>
<dbReference type="Proteomes" id="UP001303046">
    <property type="component" value="Unassembled WGS sequence"/>
</dbReference>